<proteinExistence type="predicted"/>
<evidence type="ECO:0000259" key="2">
    <source>
        <dbReference type="SMART" id="SM00906"/>
    </source>
</evidence>
<feature type="domain" description="Xylanolytic transcriptional activator regulatory" evidence="2">
    <location>
        <begin position="132"/>
        <end position="202"/>
    </location>
</feature>
<name>A0A0C9SX89_PLICR</name>
<sequence length="425" mass="48290">MKREQYITEPHDFLLPDADLLTALVDLYFTRLNAYFPILHRPTFSRGLADGLHLRDKSFGSLVLLVCALGSRYSTDPRVFLGYEHELDSAGRIWFDQVQTLQSIYAPPSPYELQLICLSIIFLQATSAPRGAWTLIGIGVRLAIDMGVHRQKASNNIEDELRKRAFWVLVCFDTAASSGLGRPCAVHDDDFDLDFPENCDDEYWESTDGAEQNFKQPPGKLAETAWFISFLKLNKILVLALRTIASPSSHGIFLSFLTSNSQWEQKIVVELDSALNRWLEQVPDHLRWDPTREDELFFNQSASLYSSYYYVQILVHRPFIPSPHKVSPLSLPSLAICTNAARSCIRMVIRQYDRFPDSSSIQFSLVRLFSSCVVLLLNARDDKQSGPSINSIQAMSSVHKCMDILKSLEERWNGAGRLWYVLGNP</sequence>
<dbReference type="EMBL" id="KN832572">
    <property type="protein sequence ID" value="KII84200.1"/>
    <property type="molecule type" value="Genomic_DNA"/>
</dbReference>
<dbReference type="OrthoDB" id="4456959at2759"/>
<evidence type="ECO:0000313" key="3">
    <source>
        <dbReference type="EMBL" id="KII84200.1"/>
    </source>
</evidence>
<dbReference type="PANTHER" id="PTHR46910:SF38">
    <property type="entry name" value="ZN(2)-C6 FUNGAL-TYPE DOMAIN-CONTAINING PROTEIN"/>
    <property type="match status" value="1"/>
</dbReference>
<dbReference type="GO" id="GO:0008270">
    <property type="term" value="F:zinc ion binding"/>
    <property type="evidence" value="ECO:0007669"/>
    <property type="project" value="InterPro"/>
</dbReference>
<gene>
    <name evidence="3" type="ORF">PLICRDRAFT_118583</name>
</gene>
<organism evidence="3 4">
    <name type="scientific">Plicaturopsis crispa FD-325 SS-3</name>
    <dbReference type="NCBI Taxonomy" id="944288"/>
    <lineage>
        <taxon>Eukaryota</taxon>
        <taxon>Fungi</taxon>
        <taxon>Dikarya</taxon>
        <taxon>Basidiomycota</taxon>
        <taxon>Agaricomycotina</taxon>
        <taxon>Agaricomycetes</taxon>
        <taxon>Agaricomycetidae</taxon>
        <taxon>Amylocorticiales</taxon>
        <taxon>Amylocorticiaceae</taxon>
        <taxon>Plicatura</taxon>
        <taxon>Plicaturopsis crispa</taxon>
    </lineage>
</organism>
<dbReference type="SMART" id="SM00906">
    <property type="entry name" value="Fungal_trans"/>
    <property type="match status" value="1"/>
</dbReference>
<evidence type="ECO:0000313" key="4">
    <source>
        <dbReference type="Proteomes" id="UP000053263"/>
    </source>
</evidence>
<dbReference type="HOGENOM" id="CLU_006019_3_1_1"/>
<dbReference type="GO" id="GO:0006351">
    <property type="term" value="P:DNA-templated transcription"/>
    <property type="evidence" value="ECO:0007669"/>
    <property type="project" value="InterPro"/>
</dbReference>
<dbReference type="InterPro" id="IPR050987">
    <property type="entry name" value="AtrR-like"/>
</dbReference>
<keyword evidence="4" id="KW-1185">Reference proteome</keyword>
<dbReference type="GO" id="GO:0003700">
    <property type="term" value="F:DNA-binding transcription factor activity"/>
    <property type="evidence" value="ECO:0007669"/>
    <property type="project" value="InterPro"/>
</dbReference>
<accession>A0A0C9SX89</accession>
<keyword evidence="1" id="KW-0539">Nucleus</keyword>
<dbReference type="Proteomes" id="UP000053263">
    <property type="component" value="Unassembled WGS sequence"/>
</dbReference>
<dbReference type="GO" id="GO:0003677">
    <property type="term" value="F:DNA binding"/>
    <property type="evidence" value="ECO:0007669"/>
    <property type="project" value="InterPro"/>
</dbReference>
<dbReference type="CDD" id="cd12148">
    <property type="entry name" value="fungal_TF_MHR"/>
    <property type="match status" value="1"/>
</dbReference>
<reference evidence="3 4" key="1">
    <citation type="submission" date="2014-06" db="EMBL/GenBank/DDBJ databases">
        <title>Evolutionary Origins and Diversification of the Mycorrhizal Mutualists.</title>
        <authorList>
            <consortium name="DOE Joint Genome Institute"/>
            <consortium name="Mycorrhizal Genomics Consortium"/>
            <person name="Kohler A."/>
            <person name="Kuo A."/>
            <person name="Nagy L.G."/>
            <person name="Floudas D."/>
            <person name="Copeland A."/>
            <person name="Barry K.W."/>
            <person name="Cichocki N."/>
            <person name="Veneault-Fourrey C."/>
            <person name="LaButti K."/>
            <person name="Lindquist E.A."/>
            <person name="Lipzen A."/>
            <person name="Lundell T."/>
            <person name="Morin E."/>
            <person name="Murat C."/>
            <person name="Riley R."/>
            <person name="Ohm R."/>
            <person name="Sun H."/>
            <person name="Tunlid A."/>
            <person name="Henrissat B."/>
            <person name="Grigoriev I.V."/>
            <person name="Hibbett D.S."/>
            <person name="Martin F."/>
        </authorList>
    </citation>
    <scope>NUCLEOTIDE SEQUENCE [LARGE SCALE GENOMIC DNA]</scope>
    <source>
        <strain evidence="3 4">FD-325 SS-3</strain>
    </source>
</reference>
<evidence type="ECO:0000256" key="1">
    <source>
        <dbReference type="ARBA" id="ARBA00023242"/>
    </source>
</evidence>
<dbReference type="Pfam" id="PF04082">
    <property type="entry name" value="Fungal_trans"/>
    <property type="match status" value="1"/>
</dbReference>
<protein>
    <recommendedName>
        <fullName evidence="2">Xylanolytic transcriptional activator regulatory domain-containing protein</fullName>
    </recommendedName>
</protein>
<dbReference type="PANTHER" id="PTHR46910">
    <property type="entry name" value="TRANSCRIPTION FACTOR PDR1"/>
    <property type="match status" value="1"/>
</dbReference>
<dbReference type="InterPro" id="IPR007219">
    <property type="entry name" value="XnlR_reg_dom"/>
</dbReference>
<dbReference type="AlphaFoldDB" id="A0A0C9SX89"/>